<evidence type="ECO:0000256" key="5">
    <source>
        <dbReference type="SAM" id="MobiDB-lite"/>
    </source>
</evidence>
<feature type="region of interest" description="Disordered" evidence="5">
    <location>
        <begin position="541"/>
        <end position="620"/>
    </location>
</feature>
<dbReference type="EMBL" id="CP011509">
    <property type="protein sequence ID" value="AKJ07812.1"/>
    <property type="molecule type" value="Genomic_DNA"/>
</dbReference>
<dbReference type="Proteomes" id="UP000256345">
    <property type="component" value="Unassembled WGS sequence"/>
</dbReference>
<comment type="subcellular location">
    <subcellularLocation>
        <location evidence="1">Cell outer membrane</location>
    </subcellularLocation>
</comment>
<name>A0AAC8TIY2_9BACT</name>
<dbReference type="PANTHER" id="PTHR30329">
    <property type="entry name" value="STATOR ELEMENT OF FLAGELLAR MOTOR COMPLEX"/>
    <property type="match status" value="1"/>
</dbReference>
<sequence length="1139" mass="119837">MRTHPSYSPDSTSWQRPSLWFWVLWLLSTLTALLVAGPAEAQSTKTPRYWSDQHGNFVLLGNTLAQGCNTETPAPVVGTVGDACGSHAGKSDDTSPDYFWTLQSAAGGEEAVADPYVLPGEARSRVKLELPTGARVTYARIYWAATRSNSQKPSARSPEQPDDTAELTFLRDLPLGAQETRGLTADVTFKSDYKVTQDFQYQASRDVTDFVQKHGPGLYQVGGVDSIDLRGRYFLSEFMFSAWWMVVFYELDSEPMRDLKLYDGLDPVAGADITVNLRGFYVPEHANEAKLGVVAFDGDEYDKGDWLDFNKVRMGNALNPADNFFNSTRSHQPLAAGAVGTPAAVPVSVAGDLPRLTGTQGSLSGLDLDVVDVTMAPGSQTAEVKVGTSGDIYWLGGFVSSIATKRPDFRNTFKTVENLSRTDGTARPGNSLRYTITTVNTGDDDAIDTKFVDTLPAQLTYVAGSLRVNSRPVTDASGDDVGSWDGSTLTVYLGRGATPTKGGEMAMGASATLQFEALVAAGATGTIENVAIINAAGKLGTDAMDTRSRPGPGLPPGPTPMPIPAPGGPDGGSDGGPDGGSDGGPDGGSDGGPDGGSDGGPDGGSDGGPDGGFDGGPDNEVEYVVAGRGCSASSGSPLVWLAALLLAVPLIRSRRRTGTAAAGLVALGTLSAPEAAQAQLLDPATLSQSIDVQRYKPGPGATDLLGVYGARVDKHLGWHLGASLNYANNPLNFLDKRQDDFVYGVVATQVTLDLMGSISFFDRFELGMALPVTYQASESGAAVMPAFAEGVNGAGLGDLRLVPKAHLFSKGGLHLGVAVPVVLPTAGGQGFRGGAGLAVQPQVVGEWLSSSGVRVVANVGAHLRGEQRLSNLRTGNELSYALGARLPVGERLAVQAQLSGALGLAERNAEELPLELLASVQYRVRDGLLAHVGGGPGLTRGYGTPGFRVFAGIDWTQPGERAPAPRTQPIAEAPVPVAASSSVEEVPVAPAAPALIETDPVRPPPDVSRVRLEADRIVILEKVHFATNKDVILDRSFELLKQVASVLKANPRVERVRVEGHTDDRGDDAFNMDLSRRRATNVRAFLIAEGIAAERLEAEGYGETRPMDTNATDAGRENNRRVEFNIEKLAGGPATRPAP</sequence>
<evidence type="ECO:0000256" key="2">
    <source>
        <dbReference type="ARBA" id="ARBA00023136"/>
    </source>
</evidence>
<dbReference type="Gene3D" id="3.30.1330.60">
    <property type="entry name" value="OmpA-like domain"/>
    <property type="match status" value="1"/>
</dbReference>
<dbReference type="InterPro" id="IPR025737">
    <property type="entry name" value="FApF"/>
</dbReference>
<dbReference type="InterPro" id="IPR047589">
    <property type="entry name" value="DUF11_rpt"/>
</dbReference>
<reference evidence="8 10" key="2">
    <citation type="submission" date="2018-08" db="EMBL/GenBank/DDBJ databases">
        <title>Genomic Encyclopedia of Archaeal and Bacterial Type Strains, Phase II (KMG-II): from individual species to whole genera.</title>
        <authorList>
            <person name="Goeker M."/>
        </authorList>
    </citation>
    <scope>NUCLEOTIDE SEQUENCE [LARGE SCALE GENOMIC DNA]</scope>
    <source>
        <strain evidence="8 10">DSM 2261</strain>
    </source>
</reference>
<keyword evidence="10" id="KW-1185">Reference proteome</keyword>
<organism evidence="7 9">
    <name type="scientific">Archangium gephyra</name>
    <dbReference type="NCBI Taxonomy" id="48"/>
    <lineage>
        <taxon>Bacteria</taxon>
        <taxon>Pseudomonadati</taxon>
        <taxon>Myxococcota</taxon>
        <taxon>Myxococcia</taxon>
        <taxon>Myxococcales</taxon>
        <taxon>Cystobacterineae</taxon>
        <taxon>Archangiaceae</taxon>
        <taxon>Archangium</taxon>
    </lineage>
</organism>
<gene>
    <name evidence="7" type="ORF">AA314_09438</name>
    <name evidence="8" type="ORF">ATI61_107260</name>
</gene>
<keyword evidence="2 4" id="KW-0472">Membrane</keyword>
<dbReference type="InterPro" id="IPR006665">
    <property type="entry name" value="OmpA-like"/>
</dbReference>
<evidence type="ECO:0000256" key="1">
    <source>
        <dbReference type="ARBA" id="ARBA00004442"/>
    </source>
</evidence>
<dbReference type="PRINTS" id="PR01023">
    <property type="entry name" value="NAFLGMOTY"/>
</dbReference>
<feature type="region of interest" description="Disordered" evidence="5">
    <location>
        <begin position="1103"/>
        <end position="1139"/>
    </location>
</feature>
<dbReference type="Gene3D" id="2.60.40.740">
    <property type="match status" value="1"/>
</dbReference>
<protein>
    <submittedName>
        <fullName evidence="7">Internalin, putative</fullName>
    </submittedName>
    <submittedName>
        <fullName evidence="8">Repeat protein (TIGR01451 family)/fimbrial isopeptide formation D2 family protein</fullName>
    </submittedName>
</protein>
<evidence type="ECO:0000256" key="4">
    <source>
        <dbReference type="PROSITE-ProRule" id="PRU00473"/>
    </source>
</evidence>
<accession>A0AAC8TIY2</accession>
<evidence type="ECO:0000313" key="7">
    <source>
        <dbReference type="EMBL" id="AKJ07812.1"/>
    </source>
</evidence>
<feature type="compositionally biased region" description="Pro residues" evidence="5">
    <location>
        <begin position="552"/>
        <end position="567"/>
    </location>
</feature>
<dbReference type="RefSeq" id="WP_053067256.1">
    <property type="nucleotide sequence ID" value="NZ_CP011509.1"/>
</dbReference>
<feature type="domain" description="OmpA-like" evidence="6">
    <location>
        <begin position="1013"/>
        <end position="1130"/>
    </location>
</feature>
<keyword evidence="3" id="KW-0998">Cell outer membrane</keyword>
<evidence type="ECO:0000313" key="9">
    <source>
        <dbReference type="Proteomes" id="UP000035579"/>
    </source>
</evidence>
<dbReference type="NCBIfam" id="TIGR01451">
    <property type="entry name" value="B_ant_repeat"/>
    <property type="match status" value="1"/>
</dbReference>
<dbReference type="Pfam" id="PF00691">
    <property type="entry name" value="OmpA"/>
    <property type="match status" value="1"/>
</dbReference>
<dbReference type="Proteomes" id="UP000035579">
    <property type="component" value="Chromosome"/>
</dbReference>
<dbReference type="Pfam" id="PF01345">
    <property type="entry name" value="DUF11"/>
    <property type="match status" value="1"/>
</dbReference>
<dbReference type="InterPro" id="IPR001434">
    <property type="entry name" value="OmcB-like_DUF11"/>
</dbReference>
<dbReference type="KEGG" id="age:AA314_09438"/>
<feature type="compositionally biased region" description="Gly residues" evidence="5">
    <location>
        <begin position="568"/>
        <end position="615"/>
    </location>
</feature>
<dbReference type="SUPFAM" id="SSF103088">
    <property type="entry name" value="OmpA-like"/>
    <property type="match status" value="1"/>
</dbReference>
<dbReference type="GO" id="GO:0009279">
    <property type="term" value="C:cell outer membrane"/>
    <property type="evidence" value="ECO:0007669"/>
    <property type="project" value="UniProtKB-SubCell"/>
</dbReference>
<dbReference type="CDD" id="cd07185">
    <property type="entry name" value="OmpA_C-like"/>
    <property type="match status" value="1"/>
</dbReference>
<evidence type="ECO:0000313" key="10">
    <source>
        <dbReference type="Proteomes" id="UP000256345"/>
    </source>
</evidence>
<dbReference type="InterPro" id="IPR050330">
    <property type="entry name" value="Bact_OuterMem_StrucFunc"/>
</dbReference>
<reference evidence="7 9" key="1">
    <citation type="submission" date="2015-05" db="EMBL/GenBank/DDBJ databases">
        <title>Genome assembly of Archangium gephyra DSM 2261.</title>
        <authorList>
            <person name="Sharma G."/>
            <person name="Subramanian S."/>
        </authorList>
    </citation>
    <scope>NUCLEOTIDE SEQUENCE [LARGE SCALE GENOMIC DNA]</scope>
    <source>
        <strain evidence="7 9">DSM 2261</strain>
    </source>
</reference>
<dbReference type="PRINTS" id="PR01021">
    <property type="entry name" value="OMPADOMAIN"/>
</dbReference>
<dbReference type="PANTHER" id="PTHR30329:SF21">
    <property type="entry name" value="LIPOPROTEIN YIAD-RELATED"/>
    <property type="match status" value="1"/>
</dbReference>
<evidence type="ECO:0000256" key="3">
    <source>
        <dbReference type="ARBA" id="ARBA00023237"/>
    </source>
</evidence>
<dbReference type="Pfam" id="PF13557">
    <property type="entry name" value="Phenol_MetA_deg"/>
    <property type="match status" value="1"/>
</dbReference>
<dbReference type="EMBL" id="QUMU01000007">
    <property type="protein sequence ID" value="REG29564.1"/>
    <property type="molecule type" value="Genomic_DNA"/>
</dbReference>
<evidence type="ECO:0000313" key="8">
    <source>
        <dbReference type="EMBL" id="REG29564.1"/>
    </source>
</evidence>
<dbReference type="AlphaFoldDB" id="A0AAC8TIY2"/>
<proteinExistence type="predicted"/>
<dbReference type="InterPro" id="IPR036737">
    <property type="entry name" value="OmpA-like_sf"/>
</dbReference>
<dbReference type="PROSITE" id="PS51123">
    <property type="entry name" value="OMPA_2"/>
    <property type="match status" value="1"/>
</dbReference>
<dbReference type="InterPro" id="IPR006664">
    <property type="entry name" value="OMP_bac"/>
</dbReference>
<evidence type="ECO:0000259" key="6">
    <source>
        <dbReference type="PROSITE" id="PS51123"/>
    </source>
</evidence>
<feature type="compositionally biased region" description="Basic and acidic residues" evidence="5">
    <location>
        <begin position="1114"/>
        <end position="1126"/>
    </location>
</feature>